<evidence type="ECO:0000313" key="2">
    <source>
        <dbReference type="EMBL" id="VDO99497.1"/>
    </source>
</evidence>
<keyword evidence="1" id="KW-0812">Transmembrane</keyword>
<keyword evidence="1" id="KW-0472">Membrane</keyword>
<proteinExistence type="predicted"/>
<protein>
    <submittedName>
        <fullName evidence="2 4">Uncharacterized protein</fullName>
    </submittedName>
</protein>
<evidence type="ECO:0000313" key="3">
    <source>
        <dbReference type="Proteomes" id="UP000270296"/>
    </source>
</evidence>
<gene>
    <name evidence="2" type="ORF">SBAD_LOCUS2953</name>
</gene>
<sequence>MGFKSGLASDSWPWMSLDDANKMVHRLCGPWREAGDVTGSEVECEQVVEGHSPYFRRTSNRSITGHQMGKADGLTVRRATTSMKSKDLLVFLMILCLLTIPFIFAYNNLMYGVSYEDQQEIDDDFIADYDAYDERLITHIRSYYLRPPGDRSEPYNLLNMNHQDYSQKKQSLLRDKVLKGKQNGFFVEAGA</sequence>
<name>A0A183IH58_9BILA</name>
<organism evidence="4">
    <name type="scientific">Soboliphyme baturini</name>
    <dbReference type="NCBI Taxonomy" id="241478"/>
    <lineage>
        <taxon>Eukaryota</taxon>
        <taxon>Metazoa</taxon>
        <taxon>Ecdysozoa</taxon>
        <taxon>Nematoda</taxon>
        <taxon>Enoplea</taxon>
        <taxon>Dorylaimia</taxon>
        <taxon>Dioctophymatida</taxon>
        <taxon>Dioctophymatoidea</taxon>
        <taxon>Soboliphymatidae</taxon>
        <taxon>Soboliphyme</taxon>
    </lineage>
</organism>
<keyword evidence="1" id="KW-1133">Transmembrane helix</keyword>
<evidence type="ECO:0000256" key="1">
    <source>
        <dbReference type="SAM" id="Phobius"/>
    </source>
</evidence>
<dbReference type="EMBL" id="UZAM01007493">
    <property type="protein sequence ID" value="VDO99497.1"/>
    <property type="molecule type" value="Genomic_DNA"/>
</dbReference>
<accession>A0A183IH58</accession>
<keyword evidence="3" id="KW-1185">Reference proteome</keyword>
<dbReference type="AlphaFoldDB" id="A0A183IH58"/>
<feature type="transmembrane region" description="Helical" evidence="1">
    <location>
        <begin position="88"/>
        <end position="106"/>
    </location>
</feature>
<dbReference type="Proteomes" id="UP000270296">
    <property type="component" value="Unassembled WGS sequence"/>
</dbReference>
<evidence type="ECO:0000313" key="4">
    <source>
        <dbReference type="WBParaSite" id="SBAD_0000309201-mRNA-1"/>
    </source>
</evidence>
<dbReference type="WBParaSite" id="SBAD_0000309201-mRNA-1">
    <property type="protein sequence ID" value="SBAD_0000309201-mRNA-1"/>
    <property type="gene ID" value="SBAD_0000309201"/>
</dbReference>
<reference evidence="2 3" key="2">
    <citation type="submission" date="2018-11" db="EMBL/GenBank/DDBJ databases">
        <authorList>
            <consortium name="Pathogen Informatics"/>
        </authorList>
    </citation>
    <scope>NUCLEOTIDE SEQUENCE [LARGE SCALE GENOMIC DNA]</scope>
</reference>
<reference evidence="4" key="1">
    <citation type="submission" date="2016-06" db="UniProtKB">
        <authorList>
            <consortium name="WormBaseParasite"/>
        </authorList>
    </citation>
    <scope>IDENTIFICATION</scope>
</reference>